<reference evidence="2 3" key="1">
    <citation type="submission" date="2015-06" db="EMBL/GenBank/DDBJ databases">
        <title>Recapitulation of the evolution of biosynthetic gene clusters reveals hidden chemical diversity on bacterial genomes.</title>
        <authorList>
            <person name="Cruz-Morales P."/>
            <person name="Martinez-Guerrero C."/>
            <person name="Morales-Escalante M.A."/>
            <person name="Yanez-Guerra L.A."/>
            <person name="Kopp J.F."/>
            <person name="Feldmann J."/>
            <person name="Ramos-Aboites H.E."/>
            <person name="Barona-Gomez F."/>
        </authorList>
    </citation>
    <scope>NUCLEOTIDE SEQUENCE [LARGE SCALE GENOMIC DNA]</scope>
    <source>
        <strain evidence="2 3">ATCC 31245</strain>
    </source>
</reference>
<keyword evidence="3" id="KW-1185">Reference proteome</keyword>
<dbReference type="PATRIC" id="fig|66430.4.peg.6878"/>
<sequence length="309" mass="34390">MTTTVDDAAGMKSVDFQPASGDSQAHQVLALIAQHRLLTTTQLHRMVAPHLPPRKIHKVLVPLREDGLITHATLPGRLQAHFLTPPGHQTVAEWPELRGRNPTPIHSSNAALLRAGHILTGARAHIAFLTDARTRGDEYQPLDWVPEITHRLPDTAGEDRLIADAVFHYTATRPRRLQYRAFVEIDRTTMSSERLARKLITYARFHDYTPQPATRRGTVGDQAAMLAWQRVYPRFPRILFILTGAPRTTLTSRIADLRSMTADHELVARMGTRVPLGAAVLEDLETSGPQAPVWTPLTGGGEPRGWTEL</sequence>
<dbReference type="InterPro" id="IPR025855">
    <property type="entry name" value="Replic_Relax"/>
</dbReference>
<dbReference type="Proteomes" id="UP000035932">
    <property type="component" value="Unassembled WGS sequence"/>
</dbReference>
<protein>
    <recommendedName>
        <fullName evidence="4">Replication-relaxation</fullName>
    </recommendedName>
</protein>
<evidence type="ECO:0000313" key="3">
    <source>
        <dbReference type="Proteomes" id="UP000035932"/>
    </source>
</evidence>
<gene>
    <name evidence="2" type="ORF">ACS04_20250</name>
</gene>
<dbReference type="Pfam" id="PF13814">
    <property type="entry name" value="Replic_Relax"/>
    <property type="match status" value="1"/>
</dbReference>
<evidence type="ECO:0000256" key="1">
    <source>
        <dbReference type="SAM" id="MobiDB-lite"/>
    </source>
</evidence>
<proteinExistence type="predicted"/>
<name>A0A0J6XLF7_9ACTN</name>
<dbReference type="STRING" id="66430.ACS04_20250"/>
<evidence type="ECO:0008006" key="4">
    <source>
        <dbReference type="Google" id="ProtNLM"/>
    </source>
</evidence>
<evidence type="ECO:0000313" key="2">
    <source>
        <dbReference type="EMBL" id="KMO96024.1"/>
    </source>
</evidence>
<comment type="caution">
    <text evidence="2">The sequence shown here is derived from an EMBL/GenBank/DDBJ whole genome shotgun (WGS) entry which is preliminary data.</text>
</comment>
<organism evidence="2 3">
    <name type="scientific">Streptomyces roseus</name>
    <dbReference type="NCBI Taxonomy" id="66430"/>
    <lineage>
        <taxon>Bacteria</taxon>
        <taxon>Bacillati</taxon>
        <taxon>Actinomycetota</taxon>
        <taxon>Actinomycetes</taxon>
        <taxon>Kitasatosporales</taxon>
        <taxon>Streptomycetaceae</taxon>
        <taxon>Streptomyces</taxon>
    </lineage>
</organism>
<accession>A0A0J6XLF7</accession>
<dbReference type="AlphaFoldDB" id="A0A0J6XLF7"/>
<feature type="region of interest" description="Disordered" evidence="1">
    <location>
        <begin position="290"/>
        <end position="309"/>
    </location>
</feature>
<dbReference type="RefSeq" id="WP_048478076.1">
    <property type="nucleotide sequence ID" value="NZ_JBIRUD010000033.1"/>
</dbReference>
<dbReference type="EMBL" id="LFML01000079">
    <property type="protein sequence ID" value="KMO96024.1"/>
    <property type="molecule type" value="Genomic_DNA"/>
</dbReference>